<comment type="caution">
    <text evidence="1">The sequence shown here is derived from an EMBL/GenBank/DDBJ whole genome shotgun (WGS) entry which is preliminary data.</text>
</comment>
<evidence type="ECO:0000313" key="2">
    <source>
        <dbReference type="Proteomes" id="UP000715095"/>
    </source>
</evidence>
<proteinExistence type="predicted"/>
<dbReference type="Gene3D" id="2.60.420.10">
    <property type="entry name" value="Maltose phosphorylase, domain 3"/>
    <property type="match status" value="1"/>
</dbReference>
<dbReference type="EMBL" id="JACJJC010000535">
    <property type="protein sequence ID" value="MBM6705454.1"/>
    <property type="molecule type" value="Genomic_DNA"/>
</dbReference>
<dbReference type="Proteomes" id="UP000715095">
    <property type="component" value="Unassembled WGS sequence"/>
</dbReference>
<dbReference type="RefSeq" id="WP_205105407.1">
    <property type="nucleotide sequence ID" value="NZ_JACJJC010000535.1"/>
</dbReference>
<accession>A0ABS2DVY3</accession>
<protein>
    <submittedName>
        <fullName evidence="1">Uncharacterized protein</fullName>
    </submittedName>
</protein>
<gene>
    <name evidence="1" type="ORF">H6A60_13370</name>
</gene>
<organism evidence="1 2">
    <name type="scientific">Sutterella massiliensis</name>
    <dbReference type="NCBI Taxonomy" id="1816689"/>
    <lineage>
        <taxon>Bacteria</taxon>
        <taxon>Pseudomonadati</taxon>
        <taxon>Pseudomonadota</taxon>
        <taxon>Betaproteobacteria</taxon>
        <taxon>Burkholderiales</taxon>
        <taxon>Sutterellaceae</taxon>
        <taxon>Sutterella</taxon>
    </lineage>
</organism>
<evidence type="ECO:0000313" key="1">
    <source>
        <dbReference type="EMBL" id="MBM6705454.1"/>
    </source>
</evidence>
<feature type="non-terminal residue" evidence="1">
    <location>
        <position position="1"/>
    </location>
</feature>
<sequence>GLRITPHIPRKFSGLKIQNFRYRGFTYNIAYLGGGSDVRRISFNGRQLSSNLLPQENGDVEVLMKN</sequence>
<keyword evidence="2" id="KW-1185">Reference proteome</keyword>
<reference evidence="1 2" key="1">
    <citation type="journal article" date="2021" name="Sci. Rep.">
        <title>The distribution of antibiotic resistance genes in chicken gut microbiota commensals.</title>
        <authorList>
            <person name="Juricova H."/>
            <person name="Matiasovicova J."/>
            <person name="Kubasova T."/>
            <person name="Cejkova D."/>
            <person name="Rychlik I."/>
        </authorList>
    </citation>
    <scope>NUCLEOTIDE SEQUENCE [LARGE SCALE GENOMIC DNA]</scope>
    <source>
        <strain evidence="1 2">An829</strain>
    </source>
</reference>
<name>A0ABS2DVY3_9BURK</name>